<accession>A0ABQ1IRP2</accession>
<keyword evidence="2" id="KW-1185">Reference proteome</keyword>
<name>A0ABQ1IRP2_9SPHN</name>
<evidence type="ECO:0000313" key="1">
    <source>
        <dbReference type="EMBL" id="GGB49570.1"/>
    </source>
</evidence>
<organism evidence="1 2">
    <name type="scientific">Blastomonas aquatica</name>
    <dbReference type="NCBI Taxonomy" id="1510276"/>
    <lineage>
        <taxon>Bacteria</taxon>
        <taxon>Pseudomonadati</taxon>
        <taxon>Pseudomonadota</taxon>
        <taxon>Alphaproteobacteria</taxon>
        <taxon>Sphingomonadales</taxon>
        <taxon>Sphingomonadaceae</taxon>
        <taxon>Blastomonas</taxon>
    </lineage>
</organism>
<proteinExistence type="predicted"/>
<protein>
    <recommendedName>
        <fullName evidence="3">Helix-turn-helix domain-containing protein</fullName>
    </recommendedName>
</protein>
<evidence type="ECO:0008006" key="3">
    <source>
        <dbReference type="Google" id="ProtNLM"/>
    </source>
</evidence>
<dbReference type="Proteomes" id="UP000614261">
    <property type="component" value="Unassembled WGS sequence"/>
</dbReference>
<sequence>MIHLSREIADYVLQGCSVRTEAAVMDRFGISYNTLRKIERGEPIRASVAQRLLARIEDERVA</sequence>
<reference evidence="2" key="1">
    <citation type="journal article" date="2019" name="Int. J. Syst. Evol. Microbiol.">
        <title>The Global Catalogue of Microorganisms (GCM) 10K type strain sequencing project: providing services to taxonomists for standard genome sequencing and annotation.</title>
        <authorList>
            <consortium name="The Broad Institute Genomics Platform"/>
            <consortium name="The Broad Institute Genome Sequencing Center for Infectious Disease"/>
            <person name="Wu L."/>
            <person name="Ma J."/>
        </authorList>
    </citation>
    <scope>NUCLEOTIDE SEQUENCE [LARGE SCALE GENOMIC DNA]</scope>
    <source>
        <strain evidence="2">CGMCC 1.12851</strain>
    </source>
</reference>
<evidence type="ECO:0000313" key="2">
    <source>
        <dbReference type="Proteomes" id="UP000614261"/>
    </source>
</evidence>
<dbReference type="EMBL" id="BMGD01000001">
    <property type="protein sequence ID" value="GGB49570.1"/>
    <property type="molecule type" value="Genomic_DNA"/>
</dbReference>
<comment type="caution">
    <text evidence="1">The sequence shown here is derived from an EMBL/GenBank/DDBJ whole genome shotgun (WGS) entry which is preliminary data.</text>
</comment>
<gene>
    <name evidence="1" type="ORF">GCM10010833_00230</name>
</gene>
<dbReference type="RefSeq" id="WP_229736720.1">
    <property type="nucleotide sequence ID" value="NZ_BMGD01000001.1"/>
</dbReference>